<dbReference type="InterPro" id="IPR001436">
    <property type="entry name" value="Alpha-crystallin/sHSP_animal"/>
</dbReference>
<dbReference type="SUPFAM" id="SSF49764">
    <property type="entry name" value="HSP20-like chaperones"/>
    <property type="match status" value="1"/>
</dbReference>
<dbReference type="PRINTS" id="PR00299">
    <property type="entry name" value="ACRYSTALLIN"/>
</dbReference>
<feature type="compositionally biased region" description="Polar residues" evidence="4">
    <location>
        <begin position="257"/>
        <end position="271"/>
    </location>
</feature>
<dbReference type="Gene3D" id="2.60.40.790">
    <property type="match status" value="1"/>
</dbReference>
<name>A0A8S1DIZ9_9INSE</name>
<accession>A0A8S1DIZ9</accession>
<dbReference type="Proteomes" id="UP000494165">
    <property type="component" value="Unassembled WGS sequence"/>
</dbReference>
<keyword evidence="7" id="KW-1185">Reference proteome</keyword>
<gene>
    <name evidence="6" type="ORF">CLODIP_2_CD11860</name>
</gene>
<dbReference type="PANTHER" id="PTHR45640:SF13">
    <property type="entry name" value="HEAT SHOCK PROTEIN 22-RELATED"/>
    <property type="match status" value="1"/>
</dbReference>
<dbReference type="PROSITE" id="PS01031">
    <property type="entry name" value="SHSP"/>
    <property type="match status" value="1"/>
</dbReference>
<evidence type="ECO:0000259" key="5">
    <source>
        <dbReference type="PROSITE" id="PS01031"/>
    </source>
</evidence>
<evidence type="ECO:0000256" key="4">
    <source>
        <dbReference type="SAM" id="MobiDB-lite"/>
    </source>
</evidence>
<dbReference type="GO" id="GO:0042026">
    <property type="term" value="P:protein refolding"/>
    <property type="evidence" value="ECO:0007669"/>
    <property type="project" value="TreeGrafter"/>
</dbReference>
<comment type="similarity">
    <text evidence="2 3">Belongs to the small heat shock protein (HSP20) family.</text>
</comment>
<dbReference type="GO" id="GO:0005737">
    <property type="term" value="C:cytoplasm"/>
    <property type="evidence" value="ECO:0007669"/>
    <property type="project" value="TreeGrafter"/>
</dbReference>
<dbReference type="OrthoDB" id="1431247at2759"/>
<evidence type="ECO:0000256" key="2">
    <source>
        <dbReference type="PROSITE-ProRule" id="PRU00285"/>
    </source>
</evidence>
<protein>
    <recommendedName>
        <fullName evidence="5">SHSP domain-containing protein</fullName>
    </recommendedName>
</protein>
<dbReference type="InterPro" id="IPR008978">
    <property type="entry name" value="HSP20-like_chaperone"/>
</dbReference>
<dbReference type="CDD" id="cd06526">
    <property type="entry name" value="metazoan_ACD"/>
    <property type="match status" value="1"/>
</dbReference>
<keyword evidence="1" id="KW-0346">Stress response</keyword>
<comment type="caution">
    <text evidence="6">The sequence shown here is derived from an EMBL/GenBank/DDBJ whole genome shotgun (WGS) entry which is preliminary data.</text>
</comment>
<dbReference type="GO" id="GO:0009408">
    <property type="term" value="P:response to heat"/>
    <property type="evidence" value="ECO:0007669"/>
    <property type="project" value="TreeGrafter"/>
</dbReference>
<evidence type="ECO:0000313" key="7">
    <source>
        <dbReference type="Proteomes" id="UP000494165"/>
    </source>
</evidence>
<evidence type="ECO:0000256" key="3">
    <source>
        <dbReference type="RuleBase" id="RU003616"/>
    </source>
</evidence>
<feature type="region of interest" description="Disordered" evidence="4">
    <location>
        <begin position="257"/>
        <end position="292"/>
    </location>
</feature>
<proteinExistence type="inferred from homology"/>
<organism evidence="6 7">
    <name type="scientific">Cloeon dipterum</name>
    <dbReference type="NCBI Taxonomy" id="197152"/>
    <lineage>
        <taxon>Eukaryota</taxon>
        <taxon>Metazoa</taxon>
        <taxon>Ecdysozoa</taxon>
        <taxon>Arthropoda</taxon>
        <taxon>Hexapoda</taxon>
        <taxon>Insecta</taxon>
        <taxon>Pterygota</taxon>
        <taxon>Palaeoptera</taxon>
        <taxon>Ephemeroptera</taxon>
        <taxon>Pisciforma</taxon>
        <taxon>Baetidae</taxon>
        <taxon>Cloeon</taxon>
    </lineage>
</organism>
<dbReference type="AlphaFoldDB" id="A0A8S1DIZ9"/>
<dbReference type="PANTHER" id="PTHR45640">
    <property type="entry name" value="HEAT SHOCK PROTEIN HSP-12.2-RELATED"/>
    <property type="match status" value="1"/>
</dbReference>
<dbReference type="GO" id="GO:0051082">
    <property type="term" value="F:unfolded protein binding"/>
    <property type="evidence" value="ECO:0007669"/>
    <property type="project" value="TreeGrafter"/>
</dbReference>
<evidence type="ECO:0000256" key="1">
    <source>
        <dbReference type="ARBA" id="ARBA00023016"/>
    </source>
</evidence>
<dbReference type="EMBL" id="CADEPI010000213">
    <property type="protein sequence ID" value="CAB3380651.1"/>
    <property type="molecule type" value="Genomic_DNA"/>
</dbReference>
<evidence type="ECO:0000313" key="6">
    <source>
        <dbReference type="EMBL" id="CAB3380651.1"/>
    </source>
</evidence>
<reference evidence="6 7" key="1">
    <citation type="submission" date="2020-04" db="EMBL/GenBank/DDBJ databases">
        <authorList>
            <person name="Alioto T."/>
            <person name="Alioto T."/>
            <person name="Gomez Garrido J."/>
        </authorList>
    </citation>
    <scope>NUCLEOTIDE SEQUENCE [LARGE SCALE GENOMIC DNA]</scope>
</reference>
<feature type="domain" description="SHSP" evidence="5">
    <location>
        <begin position="159"/>
        <end position="268"/>
    </location>
</feature>
<dbReference type="GO" id="GO:0005634">
    <property type="term" value="C:nucleus"/>
    <property type="evidence" value="ECO:0007669"/>
    <property type="project" value="TreeGrafter"/>
</dbReference>
<sequence length="292" mass="32937">MLESLKKRLMEIISGNFPTSLDWSCVLENTIEMSGKYWKLNKTDQCKISKKLRNSRKIAAEMRMENSGLTSDFEKILARSTLPTSINIKRTAGAAKPDSKQPQLISTVLLQAAKMSLIPLLFDQVYSRPVSLFDQNFGLGLYDDDLPLPIQSGYIRPWRHLSRANSGISNMASKSGAFQVNLDVQQFKPDEISVKTEENFVVIECKHEEKQDQHGFISRQFVRKYLLPDNVDKGKVECKLSSDGVLTVSAPKLVQEGTKSQTIPIQQTNQPALRGEQSQQKSAEQEKTQKDK</sequence>
<dbReference type="Pfam" id="PF00011">
    <property type="entry name" value="HSP20"/>
    <property type="match status" value="1"/>
</dbReference>
<dbReference type="InterPro" id="IPR002068">
    <property type="entry name" value="A-crystallin/Hsp20_dom"/>
</dbReference>
<feature type="compositionally biased region" description="Basic and acidic residues" evidence="4">
    <location>
        <begin position="283"/>
        <end position="292"/>
    </location>
</feature>